<dbReference type="SUPFAM" id="SSF55424">
    <property type="entry name" value="FAD/NAD-linked reductases, dimerisation (C-terminal) domain"/>
    <property type="match status" value="1"/>
</dbReference>
<gene>
    <name evidence="16" type="primary">lpdA</name>
    <name evidence="16" type="ORF">RM531_02875</name>
</gene>
<sequence length="483" mass="51362">MSNKYDVIVIGAGPAGYVAAIRAAQLGMQVGCIDRWLDDQDEPSLGGTCLNAGCIPSKALLESSELYHRAQHDFAEHGLDVKDVSMDIGRMQKRREKIVSQLTGGIAGLFKANGVEWLQGSGSVADAGKVEFQPVGKNARKKTLEADNIIIASGSEPVALDIAPFDGERILDSRGALTLADVPKRLGIIGAGYIGVELGSVWSRLGAETVILEAQESFMPIADTQIAREALRQFGKQGMDIRMGARVVSAKAKTGKSGNVTVRYSVDGDEKEEVFDRLIVAVGRRPCTDGLLGGDAQVELDDKGFVSVDGDFRTSLPGVYAVGDVIGGPMLAHKGMEEGSAVAEILAGQKPHVNYETVPCVVYTSPEIAWVGKTEAQAKSEGIDYRVGAIPFAANGRAKALGQETGQVKLIADANTDRILGAHMIGPYVSELIQEIVVAMEFQASSEDIARIIHGHPTLGENVHEAALAVDGRPIHFAPKKRK</sequence>
<keyword evidence="10" id="KW-1015">Disulfide bond</keyword>
<dbReference type="InterPro" id="IPR001100">
    <property type="entry name" value="Pyr_nuc-diS_OxRdtase"/>
</dbReference>
<keyword evidence="9 13" id="KW-0520">NAD</keyword>
<dbReference type="Proteomes" id="UP001259982">
    <property type="component" value="Unassembled WGS sequence"/>
</dbReference>
<keyword evidence="5" id="KW-0963">Cytoplasm</keyword>
<comment type="miscellaneous">
    <text evidence="13">The active site is a redox-active disulfide bond.</text>
</comment>
<protein>
    <recommendedName>
        <fullName evidence="4 13">Dihydrolipoyl dehydrogenase</fullName>
        <ecNumber evidence="3 13">1.8.1.4</ecNumber>
    </recommendedName>
</protein>
<comment type="similarity">
    <text evidence="2 13">Belongs to the class-I pyridine nucleotide-disulfide oxidoreductase family.</text>
</comment>
<dbReference type="PRINTS" id="PR00368">
    <property type="entry name" value="FADPNR"/>
</dbReference>
<evidence type="ECO:0000313" key="17">
    <source>
        <dbReference type="Proteomes" id="UP001259982"/>
    </source>
</evidence>
<evidence type="ECO:0000256" key="12">
    <source>
        <dbReference type="ARBA" id="ARBA00049187"/>
    </source>
</evidence>
<evidence type="ECO:0000256" key="2">
    <source>
        <dbReference type="ARBA" id="ARBA00007532"/>
    </source>
</evidence>
<evidence type="ECO:0000256" key="3">
    <source>
        <dbReference type="ARBA" id="ARBA00012608"/>
    </source>
</evidence>
<feature type="domain" description="FAD/NAD(P)-binding" evidence="15">
    <location>
        <begin position="5"/>
        <end position="339"/>
    </location>
</feature>
<dbReference type="InterPro" id="IPR023753">
    <property type="entry name" value="FAD/NAD-binding_dom"/>
</dbReference>
<keyword evidence="6 13" id="KW-0285">Flavoprotein</keyword>
<keyword evidence="11 13" id="KW-0676">Redox-active center</keyword>
<accession>A0ABU3B5S4</accession>
<dbReference type="PROSITE" id="PS00076">
    <property type="entry name" value="PYRIDINE_REDOX_1"/>
    <property type="match status" value="1"/>
</dbReference>
<evidence type="ECO:0000256" key="8">
    <source>
        <dbReference type="ARBA" id="ARBA00023002"/>
    </source>
</evidence>
<feature type="domain" description="Pyridine nucleotide-disulphide oxidoreductase dimerisation" evidence="14">
    <location>
        <begin position="358"/>
        <end position="467"/>
    </location>
</feature>
<dbReference type="Pfam" id="PF07992">
    <property type="entry name" value="Pyr_redox_2"/>
    <property type="match status" value="1"/>
</dbReference>
<dbReference type="RefSeq" id="WP_311657161.1">
    <property type="nucleotide sequence ID" value="NZ_JAVRHY010000002.1"/>
</dbReference>
<organism evidence="16 17">
    <name type="scientific">Spectribacter acetivorans</name>
    <dbReference type="NCBI Taxonomy" id="3075603"/>
    <lineage>
        <taxon>Bacteria</taxon>
        <taxon>Pseudomonadati</taxon>
        <taxon>Pseudomonadota</taxon>
        <taxon>Gammaproteobacteria</taxon>
        <taxon>Salinisphaerales</taxon>
        <taxon>Salinisphaeraceae</taxon>
        <taxon>Spectribacter</taxon>
    </lineage>
</organism>
<dbReference type="InterPro" id="IPR050151">
    <property type="entry name" value="Class-I_Pyr_Nuc-Dis_Oxidored"/>
</dbReference>
<dbReference type="Gene3D" id="3.30.390.30">
    <property type="match status" value="1"/>
</dbReference>
<dbReference type="InterPro" id="IPR016156">
    <property type="entry name" value="FAD/NAD-linked_Rdtase_dimer_sf"/>
</dbReference>
<dbReference type="NCBIfam" id="TIGR01350">
    <property type="entry name" value="lipoamide_DH"/>
    <property type="match status" value="1"/>
</dbReference>
<evidence type="ECO:0000256" key="13">
    <source>
        <dbReference type="RuleBase" id="RU003692"/>
    </source>
</evidence>
<evidence type="ECO:0000256" key="10">
    <source>
        <dbReference type="ARBA" id="ARBA00023157"/>
    </source>
</evidence>
<evidence type="ECO:0000256" key="5">
    <source>
        <dbReference type="ARBA" id="ARBA00022490"/>
    </source>
</evidence>
<keyword evidence="7 13" id="KW-0274">FAD</keyword>
<evidence type="ECO:0000313" key="16">
    <source>
        <dbReference type="EMBL" id="MDT0617405.1"/>
    </source>
</evidence>
<comment type="caution">
    <text evidence="16">The sequence shown here is derived from an EMBL/GenBank/DDBJ whole genome shotgun (WGS) entry which is preliminary data.</text>
</comment>
<evidence type="ECO:0000256" key="4">
    <source>
        <dbReference type="ARBA" id="ARBA00016961"/>
    </source>
</evidence>
<proteinExistence type="inferred from homology"/>
<evidence type="ECO:0000259" key="14">
    <source>
        <dbReference type="Pfam" id="PF02852"/>
    </source>
</evidence>
<evidence type="ECO:0000256" key="9">
    <source>
        <dbReference type="ARBA" id="ARBA00023027"/>
    </source>
</evidence>
<reference evidence="16 17" key="1">
    <citation type="submission" date="2023-09" db="EMBL/GenBank/DDBJ databases">
        <authorList>
            <person name="Rey-Velasco X."/>
        </authorList>
    </citation>
    <scope>NUCLEOTIDE SEQUENCE [LARGE SCALE GENOMIC DNA]</scope>
    <source>
        <strain evidence="16 17">P385</strain>
    </source>
</reference>
<dbReference type="Pfam" id="PF02852">
    <property type="entry name" value="Pyr_redox_dim"/>
    <property type="match status" value="1"/>
</dbReference>
<dbReference type="InterPro" id="IPR004099">
    <property type="entry name" value="Pyr_nucl-diS_OxRdtase_dimer"/>
</dbReference>
<dbReference type="InterPro" id="IPR006258">
    <property type="entry name" value="Lipoamide_DH"/>
</dbReference>
<dbReference type="EC" id="1.8.1.4" evidence="3 13"/>
<dbReference type="PANTHER" id="PTHR22912">
    <property type="entry name" value="DISULFIDE OXIDOREDUCTASE"/>
    <property type="match status" value="1"/>
</dbReference>
<evidence type="ECO:0000256" key="6">
    <source>
        <dbReference type="ARBA" id="ARBA00022630"/>
    </source>
</evidence>
<dbReference type="SUPFAM" id="SSF51905">
    <property type="entry name" value="FAD/NAD(P)-binding domain"/>
    <property type="match status" value="1"/>
</dbReference>
<dbReference type="InterPro" id="IPR012999">
    <property type="entry name" value="Pyr_OxRdtase_I_AS"/>
</dbReference>
<comment type="catalytic activity">
    <reaction evidence="12 13">
        <text>N(6)-[(R)-dihydrolipoyl]-L-lysyl-[protein] + NAD(+) = N(6)-[(R)-lipoyl]-L-lysyl-[protein] + NADH + H(+)</text>
        <dbReference type="Rhea" id="RHEA:15045"/>
        <dbReference type="Rhea" id="RHEA-COMP:10474"/>
        <dbReference type="Rhea" id="RHEA-COMP:10475"/>
        <dbReference type="ChEBI" id="CHEBI:15378"/>
        <dbReference type="ChEBI" id="CHEBI:57540"/>
        <dbReference type="ChEBI" id="CHEBI:57945"/>
        <dbReference type="ChEBI" id="CHEBI:83099"/>
        <dbReference type="ChEBI" id="CHEBI:83100"/>
        <dbReference type="EC" id="1.8.1.4"/>
    </reaction>
</comment>
<dbReference type="PRINTS" id="PR00411">
    <property type="entry name" value="PNDRDTASEI"/>
</dbReference>
<dbReference type="InterPro" id="IPR036188">
    <property type="entry name" value="FAD/NAD-bd_sf"/>
</dbReference>
<dbReference type="PANTHER" id="PTHR22912:SF224">
    <property type="entry name" value="DIHYDROLIPOYL DEHYDROGENASE"/>
    <property type="match status" value="1"/>
</dbReference>
<comment type="cofactor">
    <cofactor evidence="13">
        <name>FAD</name>
        <dbReference type="ChEBI" id="CHEBI:57692"/>
    </cofactor>
    <text evidence="13">Binds 1 FAD per subunit.</text>
</comment>
<dbReference type="GO" id="GO:0004148">
    <property type="term" value="F:dihydrolipoyl dehydrogenase (NADH) activity"/>
    <property type="evidence" value="ECO:0007669"/>
    <property type="project" value="UniProtKB-EC"/>
</dbReference>
<evidence type="ECO:0000256" key="1">
    <source>
        <dbReference type="ARBA" id="ARBA00004496"/>
    </source>
</evidence>
<evidence type="ECO:0000256" key="7">
    <source>
        <dbReference type="ARBA" id="ARBA00022827"/>
    </source>
</evidence>
<name>A0ABU3B5S4_9GAMM</name>
<evidence type="ECO:0000256" key="11">
    <source>
        <dbReference type="ARBA" id="ARBA00023284"/>
    </source>
</evidence>
<dbReference type="EMBL" id="JAVRHY010000002">
    <property type="protein sequence ID" value="MDT0617405.1"/>
    <property type="molecule type" value="Genomic_DNA"/>
</dbReference>
<comment type="subcellular location">
    <subcellularLocation>
        <location evidence="1">Cytoplasm</location>
    </subcellularLocation>
</comment>
<keyword evidence="17" id="KW-1185">Reference proteome</keyword>
<dbReference type="PIRSF" id="PIRSF000350">
    <property type="entry name" value="Mercury_reductase_MerA"/>
    <property type="match status" value="1"/>
</dbReference>
<dbReference type="Gene3D" id="3.50.50.60">
    <property type="entry name" value="FAD/NAD(P)-binding domain"/>
    <property type="match status" value="2"/>
</dbReference>
<evidence type="ECO:0000259" key="15">
    <source>
        <dbReference type="Pfam" id="PF07992"/>
    </source>
</evidence>
<keyword evidence="8 13" id="KW-0560">Oxidoreductase</keyword>